<proteinExistence type="predicted"/>
<protein>
    <submittedName>
        <fullName evidence="2">Uncharacterized protein</fullName>
    </submittedName>
</protein>
<dbReference type="Proteomes" id="UP000299102">
    <property type="component" value="Unassembled WGS sequence"/>
</dbReference>
<comment type="caution">
    <text evidence="2">The sequence shown here is derived from an EMBL/GenBank/DDBJ whole genome shotgun (WGS) entry which is preliminary data.</text>
</comment>
<sequence>MDEQRPAGTWTSFQTGTSSTSRHIAGNPLGLTPLRRWSQRFVTNWRRLILATPSAPNAVHRYRGLHDVHD</sequence>
<reference evidence="2 3" key="1">
    <citation type="journal article" date="2019" name="Commun. Biol.">
        <title>The bagworm genome reveals a unique fibroin gene that provides high tensile strength.</title>
        <authorList>
            <person name="Kono N."/>
            <person name="Nakamura H."/>
            <person name="Ohtoshi R."/>
            <person name="Tomita M."/>
            <person name="Numata K."/>
            <person name="Arakawa K."/>
        </authorList>
    </citation>
    <scope>NUCLEOTIDE SEQUENCE [LARGE SCALE GENOMIC DNA]</scope>
</reference>
<dbReference type="AlphaFoldDB" id="A0A4C1XDL9"/>
<accession>A0A4C1XDL9</accession>
<evidence type="ECO:0000256" key="1">
    <source>
        <dbReference type="SAM" id="MobiDB-lite"/>
    </source>
</evidence>
<feature type="region of interest" description="Disordered" evidence="1">
    <location>
        <begin position="1"/>
        <end position="27"/>
    </location>
</feature>
<evidence type="ECO:0000313" key="3">
    <source>
        <dbReference type="Proteomes" id="UP000299102"/>
    </source>
</evidence>
<gene>
    <name evidence="2" type="ORF">EVAR_43999_1</name>
</gene>
<organism evidence="2 3">
    <name type="scientific">Eumeta variegata</name>
    <name type="common">Bagworm moth</name>
    <name type="synonym">Eumeta japonica</name>
    <dbReference type="NCBI Taxonomy" id="151549"/>
    <lineage>
        <taxon>Eukaryota</taxon>
        <taxon>Metazoa</taxon>
        <taxon>Ecdysozoa</taxon>
        <taxon>Arthropoda</taxon>
        <taxon>Hexapoda</taxon>
        <taxon>Insecta</taxon>
        <taxon>Pterygota</taxon>
        <taxon>Neoptera</taxon>
        <taxon>Endopterygota</taxon>
        <taxon>Lepidoptera</taxon>
        <taxon>Glossata</taxon>
        <taxon>Ditrysia</taxon>
        <taxon>Tineoidea</taxon>
        <taxon>Psychidae</taxon>
        <taxon>Oiketicinae</taxon>
        <taxon>Eumeta</taxon>
    </lineage>
</organism>
<name>A0A4C1XDL9_EUMVA</name>
<dbReference type="EMBL" id="BGZK01000816">
    <property type="protein sequence ID" value="GBP61528.1"/>
    <property type="molecule type" value="Genomic_DNA"/>
</dbReference>
<keyword evidence="3" id="KW-1185">Reference proteome</keyword>
<feature type="compositionally biased region" description="Polar residues" evidence="1">
    <location>
        <begin position="9"/>
        <end position="22"/>
    </location>
</feature>
<evidence type="ECO:0000313" key="2">
    <source>
        <dbReference type="EMBL" id="GBP61528.1"/>
    </source>
</evidence>